<evidence type="ECO:0008006" key="3">
    <source>
        <dbReference type="Google" id="ProtNLM"/>
    </source>
</evidence>
<evidence type="ECO:0000313" key="2">
    <source>
        <dbReference type="Proteomes" id="UP000035368"/>
    </source>
</evidence>
<reference evidence="1 2" key="1">
    <citation type="submission" date="2015-05" db="EMBL/GenBank/DDBJ databases">
        <title>Complete genome sequence of Corynebacterium epidermidicanis DSM 45586, isolated from the skin of a dog suffering from pruritus.</title>
        <authorList>
            <person name="Ruckert C."/>
            <person name="Albersmeier A."/>
            <person name="Winkler A."/>
            <person name="Tauch A."/>
        </authorList>
    </citation>
    <scope>NUCLEOTIDE SEQUENCE [LARGE SCALE GENOMIC DNA]</scope>
    <source>
        <strain evidence="1 2">DSM 45586</strain>
    </source>
</reference>
<name>A0A0G3GM96_9CORY</name>
<dbReference type="KEGG" id="cei:CEPID_01915"/>
<dbReference type="OrthoDB" id="5195799at2"/>
<dbReference type="EMBL" id="CP011541">
    <property type="protein sequence ID" value="AKK02264.1"/>
    <property type="molecule type" value="Genomic_DNA"/>
</dbReference>
<dbReference type="STRING" id="1050174.CEPID_01915"/>
<proteinExistence type="predicted"/>
<protein>
    <recommendedName>
        <fullName evidence="3">Asp23/Gls24 family envelope stress response protein</fullName>
    </recommendedName>
</protein>
<dbReference type="RefSeq" id="WP_047239514.1">
    <property type="nucleotide sequence ID" value="NZ_CP011541.1"/>
</dbReference>
<dbReference type="AlphaFoldDB" id="A0A0G3GM96"/>
<evidence type="ECO:0000313" key="1">
    <source>
        <dbReference type="EMBL" id="AKK02264.1"/>
    </source>
</evidence>
<dbReference type="Proteomes" id="UP000035368">
    <property type="component" value="Chromosome"/>
</dbReference>
<accession>A0A0G3GM96</accession>
<gene>
    <name evidence="1" type="ORF">CEPID_01915</name>
</gene>
<organism evidence="1 2">
    <name type="scientific">Corynebacterium epidermidicanis</name>
    <dbReference type="NCBI Taxonomy" id="1050174"/>
    <lineage>
        <taxon>Bacteria</taxon>
        <taxon>Bacillati</taxon>
        <taxon>Actinomycetota</taxon>
        <taxon>Actinomycetes</taxon>
        <taxon>Mycobacteriales</taxon>
        <taxon>Corynebacteriaceae</taxon>
        <taxon>Corynebacterium</taxon>
    </lineage>
</organism>
<sequence>MIDAATANRIADAVTRVPGVAAMYRGAYGELALLYPGTRVYGLKLIDGTLNIHIVASLRACRDTDVDKPALETLAEAAAIAATEVSGLDVRVVVSDIIE</sequence>
<dbReference type="PATRIC" id="fig|1050174.4.peg.386"/>
<keyword evidence="2" id="KW-1185">Reference proteome</keyword>